<dbReference type="Gene3D" id="3.30.70.1320">
    <property type="entry name" value="Multidrug efflux transporter AcrB pore domain like"/>
    <property type="match status" value="1"/>
</dbReference>
<keyword evidence="1" id="KW-0812">Transmembrane</keyword>
<keyword evidence="1" id="KW-0472">Membrane</keyword>
<feature type="transmembrane region" description="Helical" evidence="1">
    <location>
        <begin position="870"/>
        <end position="889"/>
    </location>
</feature>
<feature type="transmembrane region" description="Helical" evidence="1">
    <location>
        <begin position="428"/>
        <end position="448"/>
    </location>
</feature>
<reference evidence="2 3" key="1">
    <citation type="submission" date="2024-08" db="EMBL/GenBank/DDBJ databases">
        <title>Clostridium lapicellarii sp. nov., and Clostridium renhuaiense sp. nov., two species isolated from the mud in a fermentation cellar used for producing sauce-flavour Chinese liquors.</title>
        <authorList>
            <person name="Yang F."/>
            <person name="Wang H."/>
            <person name="Chen L.Q."/>
            <person name="Zhou N."/>
            <person name="Lu J.J."/>
            <person name="Pu X.X."/>
            <person name="Wan B."/>
            <person name="Wang L."/>
            <person name="Liu S.J."/>
        </authorList>
    </citation>
    <scope>NUCLEOTIDE SEQUENCE [LARGE SCALE GENOMIC DNA]</scope>
    <source>
        <strain evidence="2 3">MT-113</strain>
    </source>
</reference>
<feature type="transmembrane region" description="Helical" evidence="1">
    <location>
        <begin position="542"/>
        <end position="563"/>
    </location>
</feature>
<dbReference type="Pfam" id="PF00873">
    <property type="entry name" value="ACR_tran"/>
    <property type="match status" value="1"/>
</dbReference>
<dbReference type="SUPFAM" id="SSF82693">
    <property type="entry name" value="Multidrug efflux transporter AcrB pore domain, PN1, PN2, PC1 and PC2 subdomains"/>
    <property type="match status" value="3"/>
</dbReference>
<dbReference type="EMBL" id="JBGFFE010000031">
    <property type="protein sequence ID" value="MEY8764864.1"/>
    <property type="molecule type" value="Genomic_DNA"/>
</dbReference>
<dbReference type="Proteomes" id="UP001565220">
    <property type="component" value="Unassembled WGS sequence"/>
</dbReference>
<gene>
    <name evidence="2" type="ORF">AB8S09_14675</name>
</gene>
<dbReference type="SUPFAM" id="SSF82866">
    <property type="entry name" value="Multidrug efflux transporter AcrB transmembrane domain"/>
    <property type="match status" value="2"/>
</dbReference>
<dbReference type="Gene3D" id="3.30.70.1430">
    <property type="entry name" value="Multidrug efflux transporter AcrB pore domain"/>
    <property type="match status" value="2"/>
</dbReference>
<feature type="transmembrane region" description="Helical" evidence="1">
    <location>
        <begin position="383"/>
        <end position="407"/>
    </location>
</feature>
<feature type="transmembrane region" description="Helical" evidence="1">
    <location>
        <begin position="12"/>
        <end position="32"/>
    </location>
</feature>
<dbReference type="SUPFAM" id="SSF82714">
    <property type="entry name" value="Multidrug efflux transporter AcrB TolC docking domain, DN and DC subdomains"/>
    <property type="match status" value="2"/>
</dbReference>
<feature type="transmembrane region" description="Helical" evidence="1">
    <location>
        <begin position="1001"/>
        <end position="1025"/>
    </location>
</feature>
<accession>A0ABV4E137</accession>
<dbReference type="RefSeq" id="WP_369869421.1">
    <property type="nucleotide sequence ID" value="NZ_JBGFFE010000031.1"/>
</dbReference>
<sequence>MNLTELSVKRPAAITMVILFLLGLGVFGYTHIGADLMPSVDVPVISISTTYAGASSEDIKEDIVKPIENAISGISGIEKIQSTSKEGVGQTIITFKSNVNMNTAFLDVQKAVDNAQAKLPKNADKPVLFKIDTNSMSVLMLSLSGNVSQDELYNEANNIVENLQKVQGVGNVTLQGIQKKQLTIKLNKAALEFNGVNVNTLISKLQAENINIPAGQIKQENLNQPVRVTSEFQNLDEVRNLIIPAKDESTVRLSDIADINLEYPEENQRMRINGKKTIGISVQKQSDANVVEAVNNIKSELEKIKKQLPSGIKLETAYDSTTFINSSLSQIKHTLMEGIITTAIVLLIFLRSWKSSLIVLIAIPTSLISTFFIMYIFKFTMNMMSLMALSLCIGILVDDSIVVLDNIQRHLAMKKDPKSAAIDGRMEIGLAAIAITLCDVVVYTPVAFISGMVGKFFKEFGLTITAASLFSLFVSFTITPMLASRFFKGKEDSKNKISSGKMERFKKSWLYKIFNTISSSIDNVTITYKKVLIWSLDHRKRVLLLSIAGLIAVILLIPAGAIGTEFIPTTDQSMFNVNMTFDSGSSLNQMDKTVKQVENHLHKMPEISSYYSSVGADNASLMGGNSNSASIYVKLKPKKERKKSQSNIAKGLRRWANLSLSGTDFSVVESDVGSGSSKPISIQILGSDTHTINEISNKVENIVKNVPGVIDVDNSSKISESEFRVQIDKLAASQYGITTQDVSSVLRLAIEGSPGGIYRTNGNDYDIMVKFQDGDIKTPSDIGSVNILNQSGESIPLNEIATISRADSPQSISRQNRQDAVTISANIQGKTLGEINKVLSKKLKSFSLPEGYEIKFGGNQEDMKDSFTSLIEALIISLVLIYMILVVLYESFLTPFIRMISLPCALIGAFGILAITGKTLNIMSMIGLIMLDGLASKNGTLLIDYTNTLMKRGKNLREALIESGERRLRPIIMTSATMIVGMLPSALSIGEGSELKSSMSVIVIGGMIASTIFTPIILPIVYTLMDDLKKHIFKKKKHVEIQEV</sequence>
<dbReference type="PRINTS" id="PR00702">
    <property type="entry name" value="ACRIFLAVINRP"/>
</dbReference>
<feature type="transmembrane region" description="Helical" evidence="1">
    <location>
        <begin position="896"/>
        <end position="916"/>
    </location>
</feature>
<organism evidence="2 3">
    <name type="scientific">Clostridium lapidicellarium</name>
    <dbReference type="NCBI Taxonomy" id="3240931"/>
    <lineage>
        <taxon>Bacteria</taxon>
        <taxon>Bacillati</taxon>
        <taxon>Bacillota</taxon>
        <taxon>Clostridia</taxon>
        <taxon>Eubacteriales</taxon>
        <taxon>Clostridiaceae</taxon>
        <taxon>Clostridium</taxon>
    </lineage>
</organism>
<dbReference type="PANTHER" id="PTHR32063:SF0">
    <property type="entry name" value="SWARMING MOTILITY PROTEIN SWRC"/>
    <property type="match status" value="1"/>
</dbReference>
<feature type="transmembrane region" description="Helical" evidence="1">
    <location>
        <begin position="922"/>
        <end position="947"/>
    </location>
</feature>
<keyword evidence="1" id="KW-1133">Transmembrane helix</keyword>
<feature type="transmembrane region" description="Helical" evidence="1">
    <location>
        <begin position="357"/>
        <end position="377"/>
    </location>
</feature>
<evidence type="ECO:0000313" key="2">
    <source>
        <dbReference type="EMBL" id="MEY8764864.1"/>
    </source>
</evidence>
<feature type="transmembrane region" description="Helical" evidence="1">
    <location>
        <begin position="333"/>
        <end position="350"/>
    </location>
</feature>
<dbReference type="Gene3D" id="3.30.70.1440">
    <property type="entry name" value="Multidrug efflux transporter AcrB pore domain"/>
    <property type="match status" value="1"/>
</dbReference>
<evidence type="ECO:0000256" key="1">
    <source>
        <dbReference type="SAM" id="Phobius"/>
    </source>
</evidence>
<comment type="caution">
    <text evidence="2">The sequence shown here is derived from an EMBL/GenBank/DDBJ whole genome shotgun (WGS) entry which is preliminary data.</text>
</comment>
<feature type="transmembrane region" description="Helical" evidence="1">
    <location>
        <begin position="968"/>
        <end position="989"/>
    </location>
</feature>
<evidence type="ECO:0000313" key="3">
    <source>
        <dbReference type="Proteomes" id="UP001565220"/>
    </source>
</evidence>
<dbReference type="PANTHER" id="PTHR32063">
    <property type="match status" value="1"/>
</dbReference>
<protein>
    <submittedName>
        <fullName evidence="2">Efflux RND transporter permease subunit</fullName>
    </submittedName>
</protein>
<keyword evidence="3" id="KW-1185">Reference proteome</keyword>
<dbReference type="InterPro" id="IPR001036">
    <property type="entry name" value="Acrflvin-R"/>
</dbReference>
<dbReference type="InterPro" id="IPR027463">
    <property type="entry name" value="AcrB_DN_DC_subdom"/>
</dbReference>
<dbReference type="Gene3D" id="1.20.1640.10">
    <property type="entry name" value="Multidrug efflux transporter AcrB transmembrane domain"/>
    <property type="match status" value="2"/>
</dbReference>
<dbReference type="Gene3D" id="3.30.2090.10">
    <property type="entry name" value="Multidrug efflux transporter AcrB TolC docking domain, DN and DC subdomains"/>
    <property type="match status" value="2"/>
</dbReference>
<name>A0ABV4E137_9CLOT</name>
<feature type="transmembrane region" description="Helical" evidence="1">
    <location>
        <begin position="460"/>
        <end position="483"/>
    </location>
</feature>
<proteinExistence type="predicted"/>